<evidence type="ECO:0000256" key="3">
    <source>
        <dbReference type="ARBA" id="ARBA00022741"/>
    </source>
</evidence>
<keyword evidence="5" id="KW-0067">ATP-binding</keyword>
<feature type="non-terminal residue" evidence="6">
    <location>
        <position position="125"/>
    </location>
</feature>
<name>A0A7C0ZFT7_UNCW3</name>
<dbReference type="Gene3D" id="3.30.420.40">
    <property type="match status" value="2"/>
</dbReference>
<dbReference type="GO" id="GO:0004594">
    <property type="term" value="F:pantothenate kinase activity"/>
    <property type="evidence" value="ECO:0007669"/>
    <property type="project" value="InterPro"/>
</dbReference>
<proteinExistence type="predicted"/>
<sequence>MIGVIDIGNTRYHCGLGENISVIERLDTEEIDEVVKFFEGVDNIMVISVAEKRLRVLKRFLNGRIIRFPMDKIQRDYSGLVGEDRIAASLYVKEEGLYPCVVIDAGSAITVDIINEVGLFSGGAI</sequence>
<keyword evidence="2" id="KW-0808">Transferase</keyword>
<accession>A0A7C0ZFT7</accession>
<dbReference type="GO" id="GO:0005737">
    <property type="term" value="C:cytoplasm"/>
    <property type="evidence" value="ECO:0007669"/>
    <property type="project" value="UniProtKB-SubCell"/>
</dbReference>
<evidence type="ECO:0000313" key="6">
    <source>
        <dbReference type="EMBL" id="HDI83901.1"/>
    </source>
</evidence>
<gene>
    <name evidence="6" type="ORF">ENF18_08955</name>
</gene>
<evidence type="ECO:0000256" key="1">
    <source>
        <dbReference type="ARBA" id="ARBA00004496"/>
    </source>
</evidence>
<dbReference type="EMBL" id="DQWE01000414">
    <property type="protein sequence ID" value="HDI83901.1"/>
    <property type="molecule type" value="Genomic_DNA"/>
</dbReference>
<reference evidence="6" key="1">
    <citation type="journal article" date="2020" name="mSystems">
        <title>Genome- and Community-Level Interaction Insights into Carbon Utilization and Element Cycling Functions of Hydrothermarchaeota in Hydrothermal Sediment.</title>
        <authorList>
            <person name="Zhou Z."/>
            <person name="Liu Y."/>
            <person name="Xu W."/>
            <person name="Pan J."/>
            <person name="Luo Z.H."/>
            <person name="Li M."/>
        </authorList>
    </citation>
    <scope>NUCLEOTIDE SEQUENCE [LARGE SCALE GENOMIC DNA]</scope>
    <source>
        <strain evidence="6">HyVt-102</strain>
    </source>
</reference>
<evidence type="ECO:0000256" key="2">
    <source>
        <dbReference type="ARBA" id="ARBA00022679"/>
    </source>
</evidence>
<dbReference type="Proteomes" id="UP000885847">
    <property type="component" value="Unassembled WGS sequence"/>
</dbReference>
<dbReference type="PANTHER" id="PTHR34265:SF1">
    <property type="entry name" value="TYPE III PANTOTHENATE KINASE"/>
    <property type="match status" value="1"/>
</dbReference>
<organism evidence="6">
    <name type="scientific">candidate division WOR-3 bacterium</name>
    <dbReference type="NCBI Taxonomy" id="2052148"/>
    <lineage>
        <taxon>Bacteria</taxon>
        <taxon>Bacteria division WOR-3</taxon>
    </lineage>
</organism>
<dbReference type="GO" id="GO:0005524">
    <property type="term" value="F:ATP binding"/>
    <property type="evidence" value="ECO:0007669"/>
    <property type="project" value="UniProtKB-KW"/>
</dbReference>
<dbReference type="AlphaFoldDB" id="A0A7C0ZFT7"/>
<evidence type="ECO:0000256" key="4">
    <source>
        <dbReference type="ARBA" id="ARBA00022777"/>
    </source>
</evidence>
<dbReference type="Pfam" id="PF03309">
    <property type="entry name" value="Pan_kinase"/>
    <property type="match status" value="1"/>
</dbReference>
<comment type="caution">
    <text evidence="6">The sequence shown here is derived from an EMBL/GenBank/DDBJ whole genome shotgun (WGS) entry which is preliminary data.</text>
</comment>
<dbReference type="InterPro" id="IPR004619">
    <property type="entry name" value="Type_III_PanK"/>
</dbReference>
<comment type="subcellular location">
    <subcellularLocation>
        <location evidence="1">Cytoplasm</location>
    </subcellularLocation>
</comment>
<keyword evidence="3" id="KW-0547">Nucleotide-binding</keyword>
<keyword evidence="4 6" id="KW-0418">Kinase</keyword>
<evidence type="ECO:0000256" key="5">
    <source>
        <dbReference type="ARBA" id="ARBA00022840"/>
    </source>
</evidence>
<dbReference type="PANTHER" id="PTHR34265">
    <property type="entry name" value="TYPE III PANTOTHENATE KINASE"/>
    <property type="match status" value="1"/>
</dbReference>
<protein>
    <submittedName>
        <fullName evidence="6">Type III pantothenate kinase</fullName>
    </submittedName>
</protein>